<dbReference type="EMBL" id="CP159992">
    <property type="protein sequence ID" value="XCP95869.1"/>
    <property type="molecule type" value="Genomic_DNA"/>
</dbReference>
<accession>A0AAU8NEU0</accession>
<dbReference type="AlphaFoldDB" id="A0AAU8NEU0"/>
<evidence type="ECO:0000259" key="1">
    <source>
        <dbReference type="Pfam" id="PF05193"/>
    </source>
</evidence>
<organism evidence="2">
    <name type="scientific">Paenibacillus sp. AN1007</name>
    <dbReference type="NCBI Taxonomy" id="3151385"/>
    <lineage>
        <taxon>Bacteria</taxon>
        <taxon>Bacillati</taxon>
        <taxon>Bacillota</taxon>
        <taxon>Bacilli</taxon>
        <taxon>Bacillales</taxon>
        <taxon>Paenibacillaceae</taxon>
        <taxon>Paenibacillus</taxon>
    </lineage>
</organism>
<dbReference type="InterPro" id="IPR007863">
    <property type="entry name" value="Peptidase_M16_C"/>
</dbReference>
<dbReference type="PANTHER" id="PTHR11851">
    <property type="entry name" value="METALLOPROTEASE"/>
    <property type="match status" value="1"/>
</dbReference>
<dbReference type="PANTHER" id="PTHR11851:SF186">
    <property type="entry name" value="INACTIVE METALLOPROTEASE YMFF-RELATED"/>
    <property type="match status" value="1"/>
</dbReference>
<proteinExistence type="predicted"/>
<name>A0AAU8NEU0_9BACL</name>
<dbReference type="InterPro" id="IPR011249">
    <property type="entry name" value="Metalloenz_LuxS/M16"/>
</dbReference>
<dbReference type="NCBIfam" id="NF047422">
    <property type="entry name" value="YfmF_fam"/>
    <property type="match status" value="1"/>
</dbReference>
<feature type="domain" description="Peptidase M16 C-terminal" evidence="1">
    <location>
        <begin position="185"/>
        <end position="359"/>
    </location>
</feature>
<dbReference type="Pfam" id="PF05193">
    <property type="entry name" value="Peptidase_M16_C"/>
    <property type="match status" value="1"/>
</dbReference>
<dbReference type="SUPFAM" id="SSF63411">
    <property type="entry name" value="LuxS/MPP-like metallohydrolase"/>
    <property type="match status" value="2"/>
</dbReference>
<evidence type="ECO:0000313" key="2">
    <source>
        <dbReference type="EMBL" id="XCP95869.1"/>
    </source>
</evidence>
<dbReference type="RefSeq" id="WP_366293983.1">
    <property type="nucleotide sequence ID" value="NZ_CP159992.1"/>
</dbReference>
<reference evidence="2" key="1">
    <citation type="submission" date="2024-05" db="EMBL/GenBank/DDBJ databases">
        <title>Draft genome assemblies of 36 bacteria isolated from hibernating arctic ground squirrels.</title>
        <authorList>
            <person name="McKee H."/>
            <person name="Mullen L."/>
            <person name="Drown D.M."/>
            <person name="Duddleston K.N."/>
        </authorList>
    </citation>
    <scope>NUCLEOTIDE SEQUENCE</scope>
    <source>
        <strain evidence="2">AN1007</strain>
    </source>
</reference>
<dbReference type="InterPro" id="IPR050361">
    <property type="entry name" value="MPP/UQCRC_Complex"/>
</dbReference>
<sequence>MENITINSDEGDSLKLHLYNTDKFKTISLMLTMRAPLDKQSITSRALIPQILTGGSMKYPTRKQLQQKLDEMYGAELSWDTYKKGEDHCISLKMEISAEQFLNDSDSLLHSSLLLLHEMIYNPLIEDGAFHPQIVEREKQFLKQRMDSMFNDKVLYAHVRLVEEMFEDEAYASPPYGRREEINSLHAQSVFQVYNDMLRNDRFDLFIVGAFNERDVRVMVNEVFCEKYNNISLNRNSSIRSKVDAVKVVQDHLEVKQGTLLLGYRMSTTIQDEHYEAARVANAVFGRFPSSKLFRAIREREGLAYYAHSQIQSSKGLLVAMAGIDFEHYERVIELMRDQEYAMKKGDFTEAEMEQGKALLINLLLEAHDSPEGIMDIFIQAVDSGFSAAIQDHIKRISSVTKEDVVNAVNKWELDTIYFLNRKE</sequence>
<dbReference type="GO" id="GO:0046872">
    <property type="term" value="F:metal ion binding"/>
    <property type="evidence" value="ECO:0007669"/>
    <property type="project" value="InterPro"/>
</dbReference>
<protein>
    <submittedName>
        <fullName evidence="2">Pitrilysin family protein</fullName>
    </submittedName>
</protein>
<dbReference type="Gene3D" id="3.30.830.10">
    <property type="entry name" value="Metalloenzyme, LuxS/M16 peptidase-like"/>
    <property type="match status" value="2"/>
</dbReference>
<gene>
    <name evidence="2" type="ORF">ABXS70_03910</name>
</gene>